<sequence>MRRFILALSCSLLPAFAQAADCKPSPLGERELFLRGTFNNWSASDEHRFVYVCDRYELYAKISGEQSFKIADEDWSSDADLGGSAAALKLKGGAISERFAGGHKFQLRFGENGAASLQISPFAGEPPQLLATPTVTDPVALSIRFDSRDARDKSPFGAVTPNRPVRYSFQALPGIEQATLVIAKRRLEGNQELLEYGEAVRLPMKASKVASRLQRWSAEHSFAAPAIYGYHFEVQIKGRTFVYQNKRDPVYWTREKGSMGLGLVDPLPENPKRIRRYRQTVYAADFQVPAWARDAVFYNIFPERFRNGDADNDPRPGRDHYQDKDVEFHTNWLDKPYKPGTQDGSDEVFNNDFFGGDLAGIIQKLDYIKSLGANAIYMTPIFRAASNHKYDTADYARVDPAFGSNDDFKRLTVEAAKRGIRVIPDTSLNHVGSDSPYFNRFGNYPAGGAFDDGALNPGSGYASWFKLDPSKPKAEDQYQGWVGVKDLPEIDKGSKAFRAFAFAAPDSVMQQWLDLGAAGWRMDVAPWVPDDFWREWRAAIKAHKPDAFLIAETWFDASKFLLGDSFDSSMNYIFRNTVLDYAAGGDAQRLYANIELMREAYPPQALFAMMNLLSSHDQARALHHLGWQAEGDRDAEVLAKQRLRLASFMQMTLPGAPAIYYGDEVGVGGGEDPFNRATYPWADLGGQPDNALLADIKRLTTMRHKHKVLRHGSLGAPLHLDAHVIVLARQDGEKTWALSASNNAATAQTIKLKLAPNLRGLRWKDALSGRVLQAHRNGSLEITIPPLFGRVLIGQSSFK</sequence>
<evidence type="ECO:0000256" key="2">
    <source>
        <dbReference type="ARBA" id="ARBA00023295"/>
    </source>
</evidence>
<dbReference type="RefSeq" id="WP_263573444.1">
    <property type="nucleotide sequence ID" value="NZ_JAJIRN010000011.1"/>
</dbReference>
<gene>
    <name evidence="5" type="ORF">LNV07_22470</name>
</gene>
<reference evidence="5 6" key="1">
    <citation type="submission" date="2021-11" db="EMBL/GenBank/DDBJ databases">
        <authorList>
            <person name="Liang Q."/>
            <person name="Mou H."/>
            <person name="Liu Z."/>
        </authorList>
    </citation>
    <scope>NUCLEOTIDE SEQUENCE [LARGE SCALE GENOMIC DNA]</scope>
    <source>
        <strain evidence="5 6">CHU3</strain>
    </source>
</reference>
<evidence type="ECO:0000313" key="5">
    <source>
        <dbReference type="EMBL" id="MCV2370860.1"/>
    </source>
</evidence>
<keyword evidence="6" id="KW-1185">Reference proteome</keyword>
<dbReference type="SMART" id="SM00642">
    <property type="entry name" value="Aamy"/>
    <property type="match status" value="1"/>
</dbReference>
<accession>A0ABT2YLB6</accession>
<dbReference type="PANTHER" id="PTHR10357:SF210">
    <property type="entry name" value="MALTODEXTRIN GLUCOSIDASE"/>
    <property type="match status" value="1"/>
</dbReference>
<evidence type="ECO:0000256" key="1">
    <source>
        <dbReference type="ARBA" id="ARBA00022801"/>
    </source>
</evidence>
<evidence type="ECO:0000313" key="6">
    <source>
        <dbReference type="Proteomes" id="UP001209701"/>
    </source>
</evidence>
<dbReference type="SUPFAM" id="SSF51445">
    <property type="entry name" value="(Trans)glycosidases"/>
    <property type="match status" value="1"/>
</dbReference>
<organism evidence="5 6">
    <name type="scientific">Roseateles oligotrophus</name>
    <dbReference type="NCBI Taxonomy" id="1769250"/>
    <lineage>
        <taxon>Bacteria</taxon>
        <taxon>Pseudomonadati</taxon>
        <taxon>Pseudomonadota</taxon>
        <taxon>Betaproteobacteria</taxon>
        <taxon>Burkholderiales</taxon>
        <taxon>Sphaerotilaceae</taxon>
        <taxon>Roseateles</taxon>
    </lineage>
</organism>
<dbReference type="Gene3D" id="3.20.20.80">
    <property type="entry name" value="Glycosidases"/>
    <property type="match status" value="1"/>
</dbReference>
<dbReference type="Gene3D" id="3.90.400.10">
    <property type="entry name" value="Oligo-1,6-glucosidase, Domain 2"/>
    <property type="match status" value="1"/>
</dbReference>
<feature type="chain" id="PRO_5047372175" evidence="3">
    <location>
        <begin position="20"/>
        <end position="799"/>
    </location>
</feature>
<dbReference type="InterPro" id="IPR006047">
    <property type="entry name" value="GH13_cat_dom"/>
</dbReference>
<feature type="domain" description="Glycosyl hydrolase family 13 catalytic" evidence="4">
    <location>
        <begin position="299"/>
        <end position="703"/>
    </location>
</feature>
<evidence type="ECO:0000259" key="4">
    <source>
        <dbReference type="SMART" id="SM00642"/>
    </source>
</evidence>
<dbReference type="EMBL" id="JAJIRN010000011">
    <property type="protein sequence ID" value="MCV2370860.1"/>
    <property type="molecule type" value="Genomic_DNA"/>
</dbReference>
<keyword evidence="3" id="KW-0732">Signal</keyword>
<proteinExistence type="predicted"/>
<dbReference type="GO" id="GO:0016787">
    <property type="term" value="F:hydrolase activity"/>
    <property type="evidence" value="ECO:0007669"/>
    <property type="project" value="UniProtKB-KW"/>
</dbReference>
<dbReference type="CDD" id="cd11338">
    <property type="entry name" value="AmyAc_CMD"/>
    <property type="match status" value="1"/>
</dbReference>
<dbReference type="Proteomes" id="UP001209701">
    <property type="component" value="Unassembled WGS sequence"/>
</dbReference>
<dbReference type="PANTHER" id="PTHR10357">
    <property type="entry name" value="ALPHA-AMYLASE FAMILY MEMBER"/>
    <property type="match status" value="1"/>
</dbReference>
<dbReference type="InterPro" id="IPR045857">
    <property type="entry name" value="O16G_dom_2"/>
</dbReference>
<name>A0ABT2YLB6_9BURK</name>
<keyword evidence="1 5" id="KW-0378">Hydrolase</keyword>
<protein>
    <submittedName>
        <fullName evidence="5">Glycoside hydrolase family 13 protein</fullName>
    </submittedName>
</protein>
<evidence type="ECO:0000256" key="3">
    <source>
        <dbReference type="SAM" id="SignalP"/>
    </source>
</evidence>
<dbReference type="InterPro" id="IPR017853">
    <property type="entry name" value="GH"/>
</dbReference>
<dbReference type="InterPro" id="IPR013780">
    <property type="entry name" value="Glyco_hydro_b"/>
</dbReference>
<dbReference type="Gene3D" id="2.60.40.1180">
    <property type="entry name" value="Golgi alpha-mannosidase II"/>
    <property type="match status" value="1"/>
</dbReference>
<comment type="caution">
    <text evidence="5">The sequence shown here is derived from an EMBL/GenBank/DDBJ whole genome shotgun (WGS) entry which is preliminary data.</text>
</comment>
<feature type="signal peptide" evidence="3">
    <location>
        <begin position="1"/>
        <end position="19"/>
    </location>
</feature>
<keyword evidence="2" id="KW-0326">Glycosidase</keyword>
<dbReference type="Pfam" id="PF00128">
    <property type="entry name" value="Alpha-amylase"/>
    <property type="match status" value="1"/>
</dbReference>